<gene>
    <name evidence="1" type="ORF">J2Z77_001079</name>
</gene>
<evidence type="ECO:0008006" key="3">
    <source>
        <dbReference type="Google" id="ProtNLM"/>
    </source>
</evidence>
<reference evidence="1 2" key="1">
    <citation type="submission" date="2021-03" db="EMBL/GenBank/DDBJ databases">
        <title>Genomic Encyclopedia of Type Strains, Phase IV (KMG-IV): sequencing the most valuable type-strain genomes for metagenomic binning, comparative biology and taxonomic classification.</title>
        <authorList>
            <person name="Goeker M."/>
        </authorList>
    </citation>
    <scope>NUCLEOTIDE SEQUENCE [LARGE SCALE GENOMIC DNA]</scope>
    <source>
        <strain evidence="1 2">DSM 40526</strain>
    </source>
</reference>
<evidence type="ECO:0000313" key="2">
    <source>
        <dbReference type="Proteomes" id="UP001519310"/>
    </source>
</evidence>
<dbReference type="SUPFAM" id="SSF55961">
    <property type="entry name" value="Bet v1-like"/>
    <property type="match status" value="1"/>
</dbReference>
<dbReference type="Gene3D" id="3.30.530.20">
    <property type="match status" value="1"/>
</dbReference>
<dbReference type="RefSeq" id="WP_189968859.1">
    <property type="nucleotide sequence ID" value="NZ_BMVL01000005.1"/>
</dbReference>
<dbReference type="InterPro" id="IPR023393">
    <property type="entry name" value="START-like_dom_sf"/>
</dbReference>
<dbReference type="InterPro" id="IPR019587">
    <property type="entry name" value="Polyketide_cyclase/dehydratase"/>
</dbReference>
<keyword evidence="2" id="KW-1185">Reference proteome</keyword>
<dbReference type="Pfam" id="PF10604">
    <property type="entry name" value="Polyketide_cyc2"/>
    <property type="match status" value="1"/>
</dbReference>
<evidence type="ECO:0000313" key="1">
    <source>
        <dbReference type="EMBL" id="MBP2035292.1"/>
    </source>
</evidence>
<proteinExistence type="predicted"/>
<accession>A0ABS4KZ29</accession>
<name>A0ABS4KZ29_STRAV</name>
<comment type="caution">
    <text evidence="1">The sequence shown here is derived from an EMBL/GenBank/DDBJ whole genome shotgun (WGS) entry which is preliminary data.</text>
</comment>
<organism evidence="1 2">
    <name type="scientific">Streptomyces avidinii</name>
    <dbReference type="NCBI Taxonomy" id="1895"/>
    <lineage>
        <taxon>Bacteria</taxon>
        <taxon>Bacillati</taxon>
        <taxon>Actinomycetota</taxon>
        <taxon>Actinomycetes</taxon>
        <taxon>Kitasatosporales</taxon>
        <taxon>Streptomycetaceae</taxon>
        <taxon>Streptomyces</taxon>
    </lineage>
</organism>
<sequence>MSTTTSAHDLFEVLHASDFSFARRAWVDAAPARVYDLISDVSAIGRWSPNASDVTFDQGAGPRVGSWFSGRNHKDGREWTTRSQVVRADPGAAFAFVVGGAEDGIVQWSWTCRPRGRGTVVEQSWQLLRLDRVLGATRGDLDALRDYMTDSVETTLLSLAQWIAEAPIAEAPIAEAPAG</sequence>
<protein>
    <recommendedName>
        <fullName evidence="3">Polyketide cyclase/dehydrase/lipid transport protein</fullName>
    </recommendedName>
</protein>
<dbReference type="EMBL" id="JAGGLQ010000002">
    <property type="protein sequence ID" value="MBP2035292.1"/>
    <property type="molecule type" value="Genomic_DNA"/>
</dbReference>
<dbReference type="Proteomes" id="UP001519310">
    <property type="component" value="Unassembled WGS sequence"/>
</dbReference>
<dbReference type="CDD" id="cd07812">
    <property type="entry name" value="SRPBCC"/>
    <property type="match status" value="1"/>
</dbReference>